<dbReference type="SUPFAM" id="SSF47413">
    <property type="entry name" value="lambda repressor-like DNA-binding domains"/>
    <property type="match status" value="1"/>
</dbReference>
<feature type="domain" description="HTH cro/C1-type" evidence="1">
    <location>
        <begin position="17"/>
        <end position="76"/>
    </location>
</feature>
<keyword evidence="3" id="KW-1185">Reference proteome</keyword>
<evidence type="ECO:0000313" key="2">
    <source>
        <dbReference type="EMBL" id="MCU7377509.1"/>
    </source>
</evidence>
<dbReference type="Proteomes" id="UP001065549">
    <property type="component" value="Unassembled WGS sequence"/>
</dbReference>
<comment type="caution">
    <text evidence="2">The sequence shown here is derived from an EMBL/GenBank/DDBJ whole genome shotgun (WGS) entry which is preliminary data.</text>
</comment>
<dbReference type="InterPro" id="IPR010982">
    <property type="entry name" value="Lambda_DNA-bd_dom_sf"/>
</dbReference>
<dbReference type="PROSITE" id="PS50943">
    <property type="entry name" value="HTH_CROC1"/>
    <property type="match status" value="1"/>
</dbReference>
<dbReference type="RefSeq" id="WP_269478374.1">
    <property type="nucleotide sequence ID" value="NZ_JAOSHN010000001.1"/>
</dbReference>
<dbReference type="GO" id="GO:0003677">
    <property type="term" value="F:DNA binding"/>
    <property type="evidence" value="ECO:0007669"/>
    <property type="project" value="InterPro"/>
</dbReference>
<dbReference type="CDD" id="cd00093">
    <property type="entry name" value="HTH_XRE"/>
    <property type="match status" value="1"/>
</dbReference>
<dbReference type="EMBL" id="JAOSHN010000001">
    <property type="protein sequence ID" value="MCU7377509.1"/>
    <property type="molecule type" value="Genomic_DNA"/>
</dbReference>
<dbReference type="SMART" id="SM00530">
    <property type="entry name" value="HTH_XRE"/>
    <property type="match status" value="1"/>
</dbReference>
<dbReference type="Pfam" id="PF12844">
    <property type="entry name" value="HTH_19"/>
    <property type="match status" value="1"/>
</dbReference>
<name>A0A9J6QNR5_9FIRM</name>
<sequence length="84" mass="9713">MIQKLKQSRDISIGENLKRLRNEAQMTQEQVVAQLQLRNLPTSRSSYSQIESGTYNIRIGELIALVEIFHTDYNTIFNGLNDEE</sequence>
<organism evidence="2 3">
    <name type="scientific">Hominibacterium faecale</name>
    <dbReference type="NCBI Taxonomy" id="2839743"/>
    <lineage>
        <taxon>Bacteria</taxon>
        <taxon>Bacillati</taxon>
        <taxon>Bacillota</taxon>
        <taxon>Clostridia</taxon>
        <taxon>Peptostreptococcales</taxon>
        <taxon>Anaerovoracaceae</taxon>
        <taxon>Hominibacterium</taxon>
    </lineage>
</organism>
<dbReference type="Gene3D" id="1.10.260.40">
    <property type="entry name" value="lambda repressor-like DNA-binding domains"/>
    <property type="match status" value="1"/>
</dbReference>
<reference evidence="2" key="1">
    <citation type="submission" date="2022-09" db="EMBL/GenBank/DDBJ databases">
        <title>Culturomic study of gut microbiota in children with autism spectrum disorder.</title>
        <authorList>
            <person name="Efimov B.A."/>
            <person name="Chaplin A.V."/>
            <person name="Sokolova S.R."/>
            <person name="Pikina A.P."/>
            <person name="Korzhanova M."/>
            <person name="Belova V."/>
            <person name="Korostin D."/>
        </authorList>
    </citation>
    <scope>NUCLEOTIDE SEQUENCE</scope>
    <source>
        <strain evidence="2">ASD5510</strain>
    </source>
</reference>
<evidence type="ECO:0000313" key="3">
    <source>
        <dbReference type="Proteomes" id="UP001065549"/>
    </source>
</evidence>
<protein>
    <submittedName>
        <fullName evidence="2">Helix-turn-helix domain-containing protein</fullName>
    </submittedName>
</protein>
<dbReference type="InterPro" id="IPR001387">
    <property type="entry name" value="Cro/C1-type_HTH"/>
</dbReference>
<accession>A0A9J6QNR5</accession>
<dbReference type="AlphaFoldDB" id="A0A9J6QNR5"/>
<proteinExistence type="predicted"/>
<evidence type="ECO:0000259" key="1">
    <source>
        <dbReference type="PROSITE" id="PS50943"/>
    </source>
</evidence>
<gene>
    <name evidence="2" type="ORF">OBO34_03965</name>
</gene>